<keyword evidence="2" id="KW-1185">Reference proteome</keyword>
<sequence length="138" mass="15260">MTATNQPRSVININIDQLRGLSGRVPRSPVRRWYTLAPYRLEGPPTGPLRPVHAGTSTAVVAHFHPFNIPLVLCLATSTGPYRRHRLQPQPWPRLVSRAPLSDVLEEEGVVVDIDALYGVSVARCLVSRNVAPYGFDT</sequence>
<proteinExistence type="predicted"/>
<gene>
    <name evidence="1" type="ORF">NHX12_025308</name>
</gene>
<accession>A0A9Q0IRG4</accession>
<evidence type="ECO:0000313" key="1">
    <source>
        <dbReference type="EMBL" id="KAJ3608259.1"/>
    </source>
</evidence>
<dbReference type="AlphaFoldDB" id="A0A9Q0IRG4"/>
<evidence type="ECO:0000313" key="2">
    <source>
        <dbReference type="Proteomes" id="UP001148018"/>
    </source>
</evidence>
<comment type="caution">
    <text evidence="1">The sequence shown here is derived from an EMBL/GenBank/DDBJ whole genome shotgun (WGS) entry which is preliminary data.</text>
</comment>
<protein>
    <submittedName>
        <fullName evidence="1">Uncharacterized protein</fullName>
    </submittedName>
</protein>
<dbReference type="Proteomes" id="UP001148018">
    <property type="component" value="Unassembled WGS sequence"/>
</dbReference>
<reference evidence="1" key="1">
    <citation type="submission" date="2022-07" db="EMBL/GenBank/DDBJ databases">
        <title>Chromosome-level genome of Muraenolepis orangiensis.</title>
        <authorList>
            <person name="Kim J."/>
        </authorList>
    </citation>
    <scope>NUCLEOTIDE SEQUENCE</scope>
    <source>
        <strain evidence="1">KU_S4_2022</strain>
        <tissue evidence="1">Muscle</tissue>
    </source>
</reference>
<dbReference type="EMBL" id="JANIIK010000040">
    <property type="protein sequence ID" value="KAJ3608259.1"/>
    <property type="molecule type" value="Genomic_DNA"/>
</dbReference>
<organism evidence="1 2">
    <name type="scientific">Muraenolepis orangiensis</name>
    <name type="common">Patagonian moray cod</name>
    <dbReference type="NCBI Taxonomy" id="630683"/>
    <lineage>
        <taxon>Eukaryota</taxon>
        <taxon>Metazoa</taxon>
        <taxon>Chordata</taxon>
        <taxon>Craniata</taxon>
        <taxon>Vertebrata</taxon>
        <taxon>Euteleostomi</taxon>
        <taxon>Actinopterygii</taxon>
        <taxon>Neopterygii</taxon>
        <taxon>Teleostei</taxon>
        <taxon>Neoteleostei</taxon>
        <taxon>Acanthomorphata</taxon>
        <taxon>Zeiogadaria</taxon>
        <taxon>Gadariae</taxon>
        <taxon>Gadiformes</taxon>
        <taxon>Muraenolepidoidei</taxon>
        <taxon>Muraenolepididae</taxon>
        <taxon>Muraenolepis</taxon>
    </lineage>
</organism>
<name>A0A9Q0IRG4_9TELE</name>